<proteinExistence type="inferred from homology"/>
<dbReference type="NCBIfam" id="NF003749">
    <property type="entry name" value="PRK05346.1-5"/>
    <property type="match status" value="1"/>
</dbReference>
<dbReference type="NCBIfam" id="TIGR01938">
    <property type="entry name" value="nqrC"/>
    <property type="match status" value="1"/>
</dbReference>
<evidence type="ECO:0000256" key="6">
    <source>
        <dbReference type="ARBA" id="ARBA00022643"/>
    </source>
</evidence>
<name>A0A3B0VGV3_9ZZZZ</name>
<evidence type="ECO:0000256" key="8">
    <source>
        <dbReference type="ARBA" id="ARBA00022967"/>
    </source>
</evidence>
<keyword evidence="15" id="KW-0739">Sodium transport</keyword>
<dbReference type="AlphaFoldDB" id="A0A3B0VGV3"/>
<accession>A0A3B0VGV3</accession>
<evidence type="ECO:0000313" key="18">
    <source>
        <dbReference type="EMBL" id="VAW37547.1"/>
    </source>
</evidence>
<keyword evidence="4" id="KW-0597">Phosphoprotein</keyword>
<keyword evidence="18" id="KW-0560">Oxidoreductase</keyword>
<evidence type="ECO:0000256" key="16">
    <source>
        <dbReference type="SAM" id="Phobius"/>
    </source>
</evidence>
<evidence type="ECO:0000256" key="10">
    <source>
        <dbReference type="ARBA" id="ARBA00023027"/>
    </source>
</evidence>
<evidence type="ECO:0000256" key="9">
    <source>
        <dbReference type="ARBA" id="ARBA00022989"/>
    </source>
</evidence>
<keyword evidence="14 16" id="KW-0472">Membrane</keyword>
<evidence type="ECO:0000259" key="17">
    <source>
        <dbReference type="SMART" id="SM00900"/>
    </source>
</evidence>
<feature type="domain" description="FMN-binding" evidence="17">
    <location>
        <begin position="145"/>
        <end position="245"/>
    </location>
</feature>
<dbReference type="HAMAP" id="MF_00427">
    <property type="entry name" value="NqrC"/>
    <property type="match status" value="1"/>
</dbReference>
<keyword evidence="12" id="KW-0406">Ion transport</keyword>
<gene>
    <name evidence="18" type="ORF">MNBD_DELTA03-752</name>
</gene>
<keyword evidence="6" id="KW-0288">FMN</keyword>
<dbReference type="EMBL" id="UOEX01000214">
    <property type="protein sequence ID" value="VAW37547.1"/>
    <property type="molecule type" value="Genomic_DNA"/>
</dbReference>
<keyword evidence="8" id="KW-1278">Translocase</keyword>
<sequence>MAVKESNIRPFYTALILAFVCSFLVAAASVGLRPLQIKNSRLDQQKNILRAAGLYKKGMAVDKLFASAVEPRIIEIATGRFVPGRDINPATFNQRAAAIDPKLSRALPRSIDQAGLQRLEKYSLIYLIKKNGRLSRIVFPIRGKGLWSTMYGYLALGADLNTVIGITFYENGETPGLGAEIENPAWQAGWRGKKIYKAGRVDFKVVKGGVRVKGDAALHEVDGITGATLTSKGVNNLLHFWFGKYGFKPFIDRLRHKDEKLKRPPEVKNNV</sequence>
<keyword evidence="7 16" id="KW-0812">Transmembrane</keyword>
<evidence type="ECO:0000256" key="13">
    <source>
        <dbReference type="ARBA" id="ARBA00023075"/>
    </source>
</evidence>
<evidence type="ECO:0000256" key="5">
    <source>
        <dbReference type="ARBA" id="ARBA00022630"/>
    </source>
</evidence>
<keyword evidence="5" id="KW-0285">Flavoprotein</keyword>
<reference evidence="18" key="1">
    <citation type="submission" date="2018-06" db="EMBL/GenBank/DDBJ databases">
        <authorList>
            <person name="Zhirakovskaya E."/>
        </authorList>
    </citation>
    <scope>NUCLEOTIDE SEQUENCE</scope>
</reference>
<evidence type="ECO:0000256" key="15">
    <source>
        <dbReference type="ARBA" id="ARBA00023201"/>
    </source>
</evidence>
<dbReference type="EC" id="1.6.5.8" evidence="18"/>
<evidence type="ECO:0000256" key="7">
    <source>
        <dbReference type="ARBA" id="ARBA00022692"/>
    </source>
</evidence>
<dbReference type="PANTHER" id="PTHR37838:SF1">
    <property type="entry name" value="NA(+)-TRANSLOCATING NADH-QUINONE REDUCTASE SUBUNIT C"/>
    <property type="match status" value="1"/>
</dbReference>
<dbReference type="GO" id="GO:0016020">
    <property type="term" value="C:membrane"/>
    <property type="evidence" value="ECO:0007669"/>
    <property type="project" value="InterPro"/>
</dbReference>
<organism evidence="18">
    <name type="scientific">hydrothermal vent metagenome</name>
    <dbReference type="NCBI Taxonomy" id="652676"/>
    <lineage>
        <taxon>unclassified sequences</taxon>
        <taxon>metagenomes</taxon>
        <taxon>ecological metagenomes</taxon>
    </lineage>
</organism>
<protein>
    <submittedName>
        <fullName evidence="18">Na(+)-translocating NADH-quinone reductase subunit C</fullName>
        <ecNumber evidence="18">1.6.5.8</ecNumber>
    </submittedName>
</protein>
<keyword evidence="1" id="KW-0813">Transport</keyword>
<evidence type="ECO:0000256" key="3">
    <source>
        <dbReference type="ARBA" id="ARBA00022519"/>
    </source>
</evidence>
<evidence type="ECO:0000256" key="2">
    <source>
        <dbReference type="ARBA" id="ARBA00022475"/>
    </source>
</evidence>
<keyword evidence="10" id="KW-0520">NAD</keyword>
<evidence type="ECO:0000256" key="1">
    <source>
        <dbReference type="ARBA" id="ARBA00022448"/>
    </source>
</evidence>
<keyword evidence="13" id="KW-0830">Ubiquinone</keyword>
<dbReference type="GO" id="GO:0016655">
    <property type="term" value="F:oxidoreductase activity, acting on NAD(P)H, quinone or similar compound as acceptor"/>
    <property type="evidence" value="ECO:0007669"/>
    <property type="project" value="InterPro"/>
</dbReference>
<evidence type="ECO:0000256" key="14">
    <source>
        <dbReference type="ARBA" id="ARBA00023136"/>
    </source>
</evidence>
<keyword evidence="11" id="KW-0915">Sodium</keyword>
<evidence type="ECO:0000256" key="4">
    <source>
        <dbReference type="ARBA" id="ARBA00022553"/>
    </source>
</evidence>
<dbReference type="PANTHER" id="PTHR37838">
    <property type="entry name" value="NA(+)-TRANSLOCATING NADH-QUINONE REDUCTASE SUBUNIT C"/>
    <property type="match status" value="1"/>
</dbReference>
<dbReference type="InterPro" id="IPR010204">
    <property type="entry name" value="NqrC"/>
</dbReference>
<evidence type="ECO:0000256" key="12">
    <source>
        <dbReference type="ARBA" id="ARBA00023065"/>
    </source>
</evidence>
<keyword evidence="2" id="KW-1003">Cell membrane</keyword>
<dbReference type="PIRSF" id="PIRSF009437">
    <property type="entry name" value="NQR-1_subunit_C"/>
    <property type="match status" value="1"/>
</dbReference>
<dbReference type="InterPro" id="IPR007329">
    <property type="entry name" value="FMN-bd"/>
</dbReference>
<dbReference type="GO" id="GO:0010181">
    <property type="term" value="F:FMN binding"/>
    <property type="evidence" value="ECO:0007669"/>
    <property type="project" value="InterPro"/>
</dbReference>
<evidence type="ECO:0000256" key="11">
    <source>
        <dbReference type="ARBA" id="ARBA00023053"/>
    </source>
</evidence>
<keyword evidence="3" id="KW-0997">Cell inner membrane</keyword>
<dbReference type="GO" id="GO:0006814">
    <property type="term" value="P:sodium ion transport"/>
    <property type="evidence" value="ECO:0007669"/>
    <property type="project" value="UniProtKB-KW"/>
</dbReference>
<dbReference type="SMART" id="SM00900">
    <property type="entry name" value="FMN_bind"/>
    <property type="match status" value="1"/>
</dbReference>
<dbReference type="Pfam" id="PF04205">
    <property type="entry name" value="FMN_bind"/>
    <property type="match status" value="1"/>
</dbReference>
<keyword evidence="9 16" id="KW-1133">Transmembrane helix</keyword>
<feature type="transmembrane region" description="Helical" evidence="16">
    <location>
        <begin position="12"/>
        <end position="32"/>
    </location>
</feature>